<evidence type="ECO:0000313" key="2">
    <source>
        <dbReference type="Proteomes" id="UP000243002"/>
    </source>
</evidence>
<reference evidence="1 2" key="1">
    <citation type="journal article" date="2018" name="Environ. Microbiol.">
        <title>Ecological and genomic features of two widespread freshwater picocyanobacteria.</title>
        <authorList>
            <person name="Cabello-Yeves P.J."/>
            <person name="Picazo A."/>
            <person name="Camacho A."/>
            <person name="Callieri C."/>
            <person name="Rosselli R."/>
            <person name="Roda-Garcia J.J."/>
            <person name="Coutinho F.H."/>
            <person name="Rodriguez-Valera F."/>
        </authorList>
    </citation>
    <scope>NUCLEOTIDE SEQUENCE [LARGE SCALE GENOMIC DNA]</scope>
    <source>
        <strain evidence="1 2">Tous</strain>
    </source>
</reference>
<protein>
    <recommendedName>
        <fullName evidence="3">Metal-binding protein</fullName>
    </recommendedName>
</protein>
<dbReference type="OrthoDB" id="463560at2"/>
<sequence>MGRVVITHSTYVEGLIPLLKQLALCPGIDTVTPAVISRVRGRSSQMRLRVSAPITGGHKLVARRGSSVQEVFVVTGWSREQLQQCLDRLLGQTPPNSNSPEGERS</sequence>
<evidence type="ECO:0000313" key="1">
    <source>
        <dbReference type="EMBL" id="PSJ07434.1"/>
    </source>
</evidence>
<dbReference type="RefSeq" id="WP_106501619.1">
    <property type="nucleotide sequence ID" value="NZ_PXXO01000001.1"/>
</dbReference>
<dbReference type="AlphaFoldDB" id="A0A2P7N1V3"/>
<keyword evidence="2" id="KW-1185">Reference proteome</keyword>
<dbReference type="Proteomes" id="UP000243002">
    <property type="component" value="Unassembled WGS sequence"/>
</dbReference>
<comment type="caution">
    <text evidence="1">The sequence shown here is derived from an EMBL/GenBank/DDBJ whole genome shotgun (WGS) entry which is preliminary data.</text>
</comment>
<dbReference type="EMBL" id="PXXO01000001">
    <property type="protein sequence ID" value="PSJ07434.1"/>
    <property type="molecule type" value="Genomic_DNA"/>
</dbReference>
<organism evidence="1 2">
    <name type="scientific">Cyanobium usitatum str. Tous</name>
    <dbReference type="NCBI Taxonomy" id="2116684"/>
    <lineage>
        <taxon>Bacteria</taxon>
        <taxon>Bacillati</taxon>
        <taxon>Cyanobacteriota</taxon>
        <taxon>Cyanophyceae</taxon>
        <taxon>Synechococcales</taxon>
        <taxon>Prochlorococcaceae</taxon>
        <taxon>Cyanobium</taxon>
    </lineage>
</organism>
<dbReference type="Pfam" id="PF09876">
    <property type="entry name" value="DUF2103"/>
    <property type="match status" value="1"/>
</dbReference>
<evidence type="ECO:0008006" key="3">
    <source>
        <dbReference type="Google" id="ProtNLM"/>
    </source>
</evidence>
<name>A0A2P7N1V3_9CYAN</name>
<dbReference type="InterPro" id="IPR018664">
    <property type="entry name" value="DUF2103_metal-binding"/>
</dbReference>
<proteinExistence type="predicted"/>
<accession>A0A2P7N1V3</accession>
<gene>
    <name evidence="1" type="ORF">C7K55_01575</name>
</gene>